<sequence length="265" mass="27693">MSTKVEKQIMVNVPVSTVYNQWTQFEEFPHFMGGVKSVKQLGDNRLEWVAEIGGVRRQWEARIVEQVPDQKIAWAATEGATNAGAVSFEDVGGGQTSVRMTLEYEPEGILEKVGDKLNVVEKQAEADLQKFKEFIEAEGYATGAWRGSINEGGTAGTPGVEDAAASRGDSGKAGVSGKVAAAGVGVAAAAAAGVAAAKKDSADKDVTVTPVVEPVPATPVVETAPVVTEPVVDTGAALTPEEIAAKSDRVREDIEDDGRNRGAGI</sequence>
<dbReference type="PANTHER" id="PTHR33824:SF7">
    <property type="entry name" value="POLYKETIDE CYCLASE_DEHYDRASE AND LIPID TRANSPORT SUPERFAMILY PROTEIN"/>
    <property type="match status" value="1"/>
</dbReference>
<accession>A0A1H1GLJ5</accession>
<dbReference type="OrthoDB" id="3695445at2"/>
<dbReference type="InterPro" id="IPR047137">
    <property type="entry name" value="ORF3"/>
</dbReference>
<dbReference type="STRING" id="37928.SAMN04489742_4162"/>
<dbReference type="InterPro" id="IPR005031">
    <property type="entry name" value="COQ10_START"/>
</dbReference>
<dbReference type="EMBL" id="FNKH01000002">
    <property type="protein sequence ID" value="SDR14055.1"/>
    <property type="molecule type" value="Genomic_DNA"/>
</dbReference>
<evidence type="ECO:0000259" key="2">
    <source>
        <dbReference type="Pfam" id="PF03364"/>
    </source>
</evidence>
<proteinExistence type="predicted"/>
<organism evidence="3 4">
    <name type="scientific">Crystallibacter crystallopoietes</name>
    <dbReference type="NCBI Taxonomy" id="37928"/>
    <lineage>
        <taxon>Bacteria</taxon>
        <taxon>Bacillati</taxon>
        <taxon>Actinomycetota</taxon>
        <taxon>Actinomycetes</taxon>
        <taxon>Micrococcales</taxon>
        <taxon>Micrococcaceae</taxon>
        <taxon>Crystallibacter</taxon>
    </lineage>
</organism>
<evidence type="ECO:0000256" key="1">
    <source>
        <dbReference type="SAM" id="MobiDB-lite"/>
    </source>
</evidence>
<feature type="compositionally biased region" description="Basic and acidic residues" evidence="1">
    <location>
        <begin position="243"/>
        <end position="265"/>
    </location>
</feature>
<dbReference type="InterPro" id="IPR023393">
    <property type="entry name" value="START-like_dom_sf"/>
</dbReference>
<gene>
    <name evidence="3" type="ORF">SAMN04489742_4162</name>
</gene>
<dbReference type="SUPFAM" id="SSF55961">
    <property type="entry name" value="Bet v1-like"/>
    <property type="match status" value="1"/>
</dbReference>
<feature type="region of interest" description="Disordered" evidence="1">
    <location>
        <begin position="238"/>
        <end position="265"/>
    </location>
</feature>
<feature type="domain" description="Coenzyme Q-binding protein COQ10 START" evidence="2">
    <location>
        <begin position="11"/>
        <end position="130"/>
    </location>
</feature>
<dbReference type="Proteomes" id="UP000181917">
    <property type="component" value="Unassembled WGS sequence"/>
</dbReference>
<dbReference type="RefSeq" id="WP_083339859.1">
    <property type="nucleotide sequence ID" value="NZ_CP018863.1"/>
</dbReference>
<evidence type="ECO:0000313" key="4">
    <source>
        <dbReference type="Proteomes" id="UP000181917"/>
    </source>
</evidence>
<protein>
    <submittedName>
        <fullName evidence="3">Polyketide cyclase / dehydrase and lipid transport</fullName>
    </submittedName>
</protein>
<evidence type="ECO:0000313" key="3">
    <source>
        <dbReference type="EMBL" id="SDR14055.1"/>
    </source>
</evidence>
<name>A0A1H1GLJ5_9MICC</name>
<dbReference type="Pfam" id="PF03364">
    <property type="entry name" value="Polyketide_cyc"/>
    <property type="match status" value="1"/>
</dbReference>
<dbReference type="Gene3D" id="3.30.530.20">
    <property type="match status" value="1"/>
</dbReference>
<reference evidence="3 4" key="1">
    <citation type="submission" date="2016-10" db="EMBL/GenBank/DDBJ databases">
        <authorList>
            <person name="de Groot N.N."/>
        </authorList>
    </citation>
    <scope>NUCLEOTIDE SEQUENCE [LARGE SCALE GENOMIC DNA]</scope>
    <source>
        <strain evidence="3 4">DSM 20117</strain>
    </source>
</reference>
<feature type="region of interest" description="Disordered" evidence="1">
    <location>
        <begin position="150"/>
        <end position="169"/>
    </location>
</feature>
<dbReference type="PANTHER" id="PTHR33824">
    <property type="entry name" value="POLYKETIDE CYCLASE/DEHYDRASE AND LIPID TRANSPORT SUPERFAMILY PROTEIN"/>
    <property type="match status" value="1"/>
</dbReference>
<dbReference type="CDD" id="cd07817">
    <property type="entry name" value="SRPBCC_8"/>
    <property type="match status" value="1"/>
</dbReference>
<keyword evidence="4" id="KW-1185">Reference proteome</keyword>
<dbReference type="AlphaFoldDB" id="A0A1H1GLJ5"/>